<evidence type="ECO:0000259" key="1">
    <source>
        <dbReference type="PROSITE" id="PS51977"/>
    </source>
</evidence>
<dbReference type="SUPFAM" id="SSF50998">
    <property type="entry name" value="Quinoprotein alcohol dehydrogenase-like"/>
    <property type="match status" value="1"/>
</dbReference>
<organism evidence="2">
    <name type="scientific">uncultured Sulfurovum sp</name>
    <dbReference type="NCBI Taxonomy" id="269237"/>
    <lineage>
        <taxon>Bacteria</taxon>
        <taxon>Pseudomonadati</taxon>
        <taxon>Campylobacterota</taxon>
        <taxon>Epsilonproteobacteria</taxon>
        <taxon>Campylobacterales</taxon>
        <taxon>Sulfurovaceae</taxon>
        <taxon>Sulfurovum</taxon>
        <taxon>environmental samples</taxon>
    </lineage>
</organism>
<dbReference type="SMART" id="SM00773">
    <property type="entry name" value="WGR"/>
    <property type="match status" value="1"/>
</dbReference>
<dbReference type="PANTHER" id="PTHR30634">
    <property type="entry name" value="OUTER MEMBRANE LOLAB LIPOPROTEIN INSERTION APPARATUS"/>
    <property type="match status" value="1"/>
</dbReference>
<dbReference type="Gene3D" id="2.130.10.10">
    <property type="entry name" value="YVTN repeat-like/Quinoprotein amine dehydrogenase"/>
    <property type="match status" value="2"/>
</dbReference>
<dbReference type="EMBL" id="CACVAU010000063">
    <property type="protein sequence ID" value="CAA6821297.1"/>
    <property type="molecule type" value="Genomic_DNA"/>
</dbReference>
<name>A0A6S6TT14_9BACT</name>
<gene>
    <name evidence="2" type="ORF">HELGO_WM5487</name>
</gene>
<feature type="domain" description="WGR" evidence="1">
    <location>
        <begin position="1"/>
        <end position="87"/>
    </location>
</feature>
<proteinExistence type="predicted"/>
<dbReference type="InterPro" id="IPR011047">
    <property type="entry name" value="Quinoprotein_ADH-like_sf"/>
</dbReference>
<reference evidence="2" key="1">
    <citation type="submission" date="2020-01" db="EMBL/GenBank/DDBJ databases">
        <authorList>
            <person name="Meier V. D."/>
            <person name="Meier V D."/>
        </authorList>
    </citation>
    <scope>NUCLEOTIDE SEQUENCE</scope>
    <source>
        <strain evidence="2">HLG_WM_MAG_05</strain>
    </source>
</reference>
<protein>
    <recommendedName>
        <fullName evidence="1">WGR domain-containing protein</fullName>
    </recommendedName>
</protein>
<evidence type="ECO:0000313" key="2">
    <source>
        <dbReference type="EMBL" id="CAA6821297.1"/>
    </source>
</evidence>
<dbReference type="AlphaFoldDB" id="A0A6S6TT14"/>
<dbReference type="InterPro" id="IPR049809">
    <property type="entry name" value="YehF/YfeS-like_WGR"/>
</dbReference>
<dbReference type="PROSITE" id="PS51977">
    <property type="entry name" value="WGR"/>
    <property type="match status" value="1"/>
</dbReference>
<accession>A0A6S6TT14</accession>
<dbReference type="InterPro" id="IPR015943">
    <property type="entry name" value="WD40/YVTN_repeat-like_dom_sf"/>
</dbReference>
<dbReference type="InterPro" id="IPR050458">
    <property type="entry name" value="LolB"/>
</dbReference>
<dbReference type="Gene3D" id="2.20.140.10">
    <property type="entry name" value="WGR domain"/>
    <property type="match status" value="1"/>
</dbReference>
<dbReference type="Pfam" id="PF05406">
    <property type="entry name" value="WGR"/>
    <property type="match status" value="1"/>
</dbReference>
<sequence length="485" mass="53464">MSETINTEKTYLELSEDAGVAHKFYEVTVEGCDMSIRYGRIGAKGTCSVTTLATPEKAVAEASKKIKAKEKKGYAVAVQGERAPRAITRRTITSNRSTSKTAPVLWQFASGADAFGIFVDEESCWVGNEKGSIFKLSPEGEVQRQFRLKDGVKSIVSDADWLYAGCDDGKVYDLTGKMPRVAYDIEEGVDIYWIDIYDGLLGVSDANGNVLITNYEDEGISKYKSKGDAGWMIRCDKERVYHGHSKGVTVYDGWEDPDKMSDDDVWDCKTKGQVLFGYQDDDMLYVGTTSNVVQSISKQGKIEQTYICDASVFSCASSKGGEYIFAGDNYSSVYCFTKDGERLWKLGTGCGSAYSMQYLNQKLYIVTTSGAMACIDASEEAISQAKEGTFTEAKSIKAPKAVEVLNDKELEITKDISDGVVVKCTKKGSKLRVHVVSEGYEGSWNVQFPQNLREEGTLYVIDEVKESGAGGFYRAYGDIKRLESE</sequence>
<dbReference type="InterPro" id="IPR008893">
    <property type="entry name" value="WGR_domain"/>
</dbReference>
<dbReference type="InterPro" id="IPR036930">
    <property type="entry name" value="WGR_dom_sf"/>
</dbReference>
<dbReference type="PANTHER" id="PTHR30634:SF13">
    <property type="entry name" value="PROTEIN YEHF"/>
    <property type="match status" value="1"/>
</dbReference>
<dbReference type="SUPFAM" id="SSF142921">
    <property type="entry name" value="WGR domain-like"/>
    <property type="match status" value="1"/>
</dbReference>
<dbReference type="CDD" id="cd07996">
    <property type="entry name" value="WGR_MMR_like"/>
    <property type="match status" value="1"/>
</dbReference>